<reference evidence="2" key="1">
    <citation type="submission" date="2016-04" db="EMBL/GenBank/DDBJ databases">
        <title>Cephalotus genome sequencing.</title>
        <authorList>
            <person name="Fukushima K."/>
            <person name="Hasebe M."/>
            <person name="Fang X."/>
        </authorList>
    </citation>
    <scope>NUCLEOTIDE SEQUENCE [LARGE SCALE GENOMIC DNA]</scope>
    <source>
        <strain evidence="2">cv. St1</strain>
    </source>
</reference>
<organism evidence="1 2">
    <name type="scientific">Cephalotus follicularis</name>
    <name type="common">Albany pitcher plant</name>
    <dbReference type="NCBI Taxonomy" id="3775"/>
    <lineage>
        <taxon>Eukaryota</taxon>
        <taxon>Viridiplantae</taxon>
        <taxon>Streptophyta</taxon>
        <taxon>Embryophyta</taxon>
        <taxon>Tracheophyta</taxon>
        <taxon>Spermatophyta</taxon>
        <taxon>Magnoliopsida</taxon>
        <taxon>eudicotyledons</taxon>
        <taxon>Gunneridae</taxon>
        <taxon>Pentapetalae</taxon>
        <taxon>rosids</taxon>
        <taxon>fabids</taxon>
        <taxon>Oxalidales</taxon>
        <taxon>Cephalotaceae</taxon>
        <taxon>Cephalotus</taxon>
    </lineage>
</organism>
<proteinExistence type="predicted"/>
<comment type="caution">
    <text evidence="1">The sequence shown here is derived from an EMBL/GenBank/DDBJ whole genome shotgun (WGS) entry which is preliminary data.</text>
</comment>
<keyword evidence="2" id="KW-1185">Reference proteome</keyword>
<protein>
    <submittedName>
        <fullName evidence="1">Uncharacterized protein</fullName>
    </submittedName>
</protein>
<accession>A0A1Q3B9Z3</accession>
<dbReference type="Proteomes" id="UP000187406">
    <property type="component" value="Unassembled WGS sequence"/>
</dbReference>
<dbReference type="InParanoid" id="A0A1Q3B9Z3"/>
<sequence length="103" mass="11561">IHSTVFCLHCSTEIQGTIQISLSFLENLNKTHEWNLNRILGFLIRIRSCVMCKLSMRDLLVQSIIKKVGIATSLLSCNNVPTVLTVNNHVVRSAITNKILKSL</sequence>
<evidence type="ECO:0000313" key="2">
    <source>
        <dbReference type="Proteomes" id="UP000187406"/>
    </source>
</evidence>
<dbReference type="STRING" id="3775.A0A1Q3B9Z3"/>
<dbReference type="EMBL" id="BDDD01000363">
    <property type="protein sequence ID" value="GAV64725.1"/>
    <property type="molecule type" value="Genomic_DNA"/>
</dbReference>
<dbReference type="AlphaFoldDB" id="A0A1Q3B9Z3"/>
<feature type="non-terminal residue" evidence="1">
    <location>
        <position position="1"/>
    </location>
</feature>
<gene>
    <name evidence="1" type="ORF">CFOL_v3_08240</name>
</gene>
<evidence type="ECO:0000313" key="1">
    <source>
        <dbReference type="EMBL" id="GAV64725.1"/>
    </source>
</evidence>
<name>A0A1Q3B9Z3_CEPFO</name>